<dbReference type="PANTHER" id="PTHR28268:SF1">
    <property type="entry name" value="MICOS SUBUNIT MIC26"/>
    <property type="match status" value="1"/>
</dbReference>
<feature type="chain" id="PRO_5042199691" description="MICOS complex subunit" evidence="3">
    <location>
        <begin position="20"/>
        <end position="433"/>
    </location>
</feature>
<reference evidence="4" key="1">
    <citation type="journal article" date="2020" name="Fungal Divers.">
        <title>Resolving the Mortierellaceae phylogeny through synthesis of multi-gene phylogenetics and phylogenomics.</title>
        <authorList>
            <person name="Vandepol N."/>
            <person name="Liber J."/>
            <person name="Desiro A."/>
            <person name="Na H."/>
            <person name="Kennedy M."/>
            <person name="Barry K."/>
            <person name="Grigoriev I.V."/>
            <person name="Miller A.N."/>
            <person name="O'Donnell K."/>
            <person name="Stajich J.E."/>
            <person name="Bonito G."/>
        </authorList>
    </citation>
    <scope>NUCLEOTIDE SEQUENCE</scope>
    <source>
        <strain evidence="4">NRRL 28262</strain>
    </source>
</reference>
<feature type="compositionally biased region" description="Gly residues" evidence="2">
    <location>
        <begin position="295"/>
        <end position="304"/>
    </location>
</feature>
<evidence type="ECO:0000256" key="1">
    <source>
        <dbReference type="RuleBase" id="RU363021"/>
    </source>
</evidence>
<gene>
    <name evidence="4" type="ORF">BGZ95_008329</name>
</gene>
<feature type="compositionally biased region" description="Basic and acidic residues" evidence="2">
    <location>
        <begin position="266"/>
        <end position="275"/>
    </location>
</feature>
<comment type="caution">
    <text evidence="4">The sequence shown here is derived from an EMBL/GenBank/DDBJ whole genome shotgun (WGS) entry which is preliminary data.</text>
</comment>
<dbReference type="AlphaFoldDB" id="A0AAD4DE93"/>
<feature type="non-terminal residue" evidence="4">
    <location>
        <position position="433"/>
    </location>
</feature>
<dbReference type="PANTHER" id="PTHR28268">
    <property type="entry name" value="MICOS SUBUNIT MIC26"/>
    <property type="match status" value="1"/>
</dbReference>
<dbReference type="Pfam" id="PF09769">
    <property type="entry name" value="ApoO"/>
    <property type="match status" value="1"/>
</dbReference>
<comment type="function">
    <text evidence="1">Component of the MICOS complex, a large protein complex of the mitochondrial inner membrane that plays crucial roles in the maintenance of crista junctions, inner membrane architecture, and formation of contact sites to the outer membrane.</text>
</comment>
<comment type="subcellular location">
    <subcellularLocation>
        <location evidence="1">Mitochondrion inner membrane</location>
    </subcellularLocation>
</comment>
<dbReference type="GO" id="GO:0044284">
    <property type="term" value="C:mitochondrial crista junction"/>
    <property type="evidence" value="ECO:0007669"/>
    <property type="project" value="TreeGrafter"/>
</dbReference>
<keyword evidence="1" id="KW-0999">Mitochondrion inner membrane</keyword>
<evidence type="ECO:0000256" key="3">
    <source>
        <dbReference type="SAM" id="SignalP"/>
    </source>
</evidence>
<feature type="region of interest" description="Disordered" evidence="2">
    <location>
        <begin position="266"/>
        <end position="326"/>
    </location>
</feature>
<proteinExistence type="predicted"/>
<keyword evidence="1" id="KW-0472">Membrane</keyword>
<keyword evidence="3" id="KW-0732">Signal</keyword>
<dbReference type="Proteomes" id="UP001194580">
    <property type="component" value="Unassembled WGS sequence"/>
</dbReference>
<organism evidence="4 5">
    <name type="scientific">Linnemannia exigua</name>
    <dbReference type="NCBI Taxonomy" id="604196"/>
    <lineage>
        <taxon>Eukaryota</taxon>
        <taxon>Fungi</taxon>
        <taxon>Fungi incertae sedis</taxon>
        <taxon>Mucoromycota</taxon>
        <taxon>Mortierellomycotina</taxon>
        <taxon>Mortierellomycetes</taxon>
        <taxon>Mortierellales</taxon>
        <taxon>Mortierellaceae</taxon>
        <taxon>Linnemannia</taxon>
    </lineage>
</organism>
<feature type="signal peptide" evidence="3">
    <location>
        <begin position="1"/>
        <end position="19"/>
    </location>
</feature>
<dbReference type="EMBL" id="JAAAIL010000432">
    <property type="protein sequence ID" value="KAG0275840.1"/>
    <property type="molecule type" value="Genomic_DNA"/>
</dbReference>
<evidence type="ECO:0000256" key="2">
    <source>
        <dbReference type="SAM" id="MobiDB-lite"/>
    </source>
</evidence>
<keyword evidence="5" id="KW-1185">Reference proteome</keyword>
<dbReference type="InterPro" id="IPR033181">
    <property type="entry name" value="Mic26_fungi"/>
</dbReference>
<evidence type="ECO:0000313" key="5">
    <source>
        <dbReference type="Proteomes" id="UP001194580"/>
    </source>
</evidence>
<dbReference type="InterPro" id="IPR019166">
    <property type="entry name" value="MIC26/MIC27"/>
</dbReference>
<name>A0AAD4DE93_9FUNG</name>
<dbReference type="GO" id="GO:0042407">
    <property type="term" value="P:cristae formation"/>
    <property type="evidence" value="ECO:0007669"/>
    <property type="project" value="InterPro"/>
</dbReference>
<comment type="subunit">
    <text evidence="1">Component of the mitochondrial contact site and cristae organizing system (MICOS) complex.</text>
</comment>
<sequence>MRPMTIAAAAALVASSVRASLNPVYADETEESGFDHDHRASLFPHLVNQSETHPEEAKSNLRREAYTRSYNHANTRSVIAPEEELLPGLAYVALAGLTGSLVARNGSTVLKALSPVAFASAAGYYFLPHTTRNLLGVDQHSYDKWASSHVSSSSPSTSALPRADLASKAREAWHTAEVKADQLDSKIDNKAQAAKSWWNKNSSIAEETIKSQVNDVKSKTSEAIDSAKGWVEDKSRLVERTIDSSSTSIPSVTSSLKSETAKTWFHHDQDRHPESNTHTSKHWFSTRSSSSSGTAGIGAAGAGVFGPESHDHWTNGEEQGTSKTPYANMHRHTYLNGDLPHKTEYWTNGQEISSADVRDASYYNWPGSRNSASLGRASWWDRRFHGSPADLDTSISIKTSTESIAWESKQAAERHALDLANRLAQEQSDLEKK</sequence>
<feature type="compositionally biased region" description="Polar residues" evidence="2">
    <location>
        <begin position="276"/>
        <end position="287"/>
    </location>
</feature>
<accession>A0AAD4DE93</accession>
<dbReference type="GO" id="GO:0061617">
    <property type="term" value="C:MICOS complex"/>
    <property type="evidence" value="ECO:0007669"/>
    <property type="project" value="UniProtKB-UniRule"/>
</dbReference>
<protein>
    <recommendedName>
        <fullName evidence="1">MICOS complex subunit</fullName>
    </recommendedName>
</protein>
<evidence type="ECO:0000313" key="4">
    <source>
        <dbReference type="EMBL" id="KAG0275840.1"/>
    </source>
</evidence>
<feature type="compositionally biased region" description="Polar residues" evidence="2">
    <location>
        <begin position="316"/>
        <end position="325"/>
    </location>
</feature>
<keyword evidence="1" id="KW-0496">Mitochondrion</keyword>